<keyword evidence="1" id="KW-0472">Membrane</keyword>
<dbReference type="STRING" id="1121919.SAMN02745975_00454"/>
<sequence length="181" mass="20838">MFRSTPIIYMTTLLMLNAIGISYAVWNDNTTMNASISTGFIEPYFEVDETRFIGNDKGEVTLYLSEDKRTLEINGWCYPTFNENLFVKIKNRGTIPVSFSNLEVLEASELIKQVREPQYRMAGDYEGEQLLGEEDEKIFKLNIQAGNQGIQSMRKSPMDVEQPASEEHSFMYELQFEQGLK</sequence>
<keyword evidence="1" id="KW-1133">Transmembrane helix</keyword>
<evidence type="ECO:0000313" key="2">
    <source>
        <dbReference type="EMBL" id="SHI72616.1"/>
    </source>
</evidence>
<keyword evidence="3" id="KW-1185">Reference proteome</keyword>
<dbReference type="AlphaFoldDB" id="A0A1M6DH68"/>
<dbReference type="Proteomes" id="UP000184536">
    <property type="component" value="Unassembled WGS sequence"/>
</dbReference>
<feature type="transmembrane region" description="Helical" evidence="1">
    <location>
        <begin position="7"/>
        <end position="26"/>
    </location>
</feature>
<evidence type="ECO:0000256" key="1">
    <source>
        <dbReference type="SAM" id="Phobius"/>
    </source>
</evidence>
<dbReference type="EMBL" id="FQZV01000006">
    <property type="protein sequence ID" value="SHI72616.1"/>
    <property type="molecule type" value="Genomic_DNA"/>
</dbReference>
<name>A0A1M6DH68_9FIRM</name>
<organism evidence="2 3">
    <name type="scientific">Geosporobacter subterraneus DSM 17957</name>
    <dbReference type="NCBI Taxonomy" id="1121919"/>
    <lineage>
        <taxon>Bacteria</taxon>
        <taxon>Bacillati</taxon>
        <taxon>Bacillota</taxon>
        <taxon>Clostridia</taxon>
        <taxon>Peptostreptococcales</taxon>
        <taxon>Thermotaleaceae</taxon>
        <taxon>Geosporobacter</taxon>
    </lineage>
</organism>
<proteinExistence type="predicted"/>
<protein>
    <submittedName>
        <fullName evidence="2">Uncharacterized protein</fullName>
    </submittedName>
</protein>
<gene>
    <name evidence="2" type="ORF">SAMN02745975_00454</name>
</gene>
<keyword evidence="1" id="KW-0812">Transmembrane</keyword>
<reference evidence="3" key="1">
    <citation type="submission" date="2016-11" db="EMBL/GenBank/DDBJ databases">
        <authorList>
            <person name="Varghese N."/>
            <person name="Submissions S."/>
        </authorList>
    </citation>
    <scope>NUCLEOTIDE SEQUENCE [LARGE SCALE GENOMIC DNA]</scope>
    <source>
        <strain evidence="3">DSM 17957</strain>
    </source>
</reference>
<evidence type="ECO:0000313" key="3">
    <source>
        <dbReference type="Proteomes" id="UP000184536"/>
    </source>
</evidence>
<accession>A0A1M6DH68</accession>